<dbReference type="InterPro" id="IPR001848">
    <property type="entry name" value="Ribosomal_uS10"/>
</dbReference>
<keyword evidence="2 5" id="KW-0689">Ribosomal protein</keyword>
<protein>
    <submittedName>
        <fullName evidence="5">Ribosomal protein S10</fullName>
    </submittedName>
</protein>
<evidence type="ECO:0000256" key="1">
    <source>
        <dbReference type="ARBA" id="ARBA00007102"/>
    </source>
</evidence>
<evidence type="ECO:0000259" key="4">
    <source>
        <dbReference type="SMART" id="SM01403"/>
    </source>
</evidence>
<feature type="domain" description="Small ribosomal subunit protein uS10" evidence="4">
    <location>
        <begin position="1"/>
        <end position="70"/>
    </location>
</feature>
<proteinExistence type="inferred from homology"/>
<comment type="similarity">
    <text evidence="1">Belongs to the universal ribosomal protein uS10 family.</text>
</comment>
<evidence type="ECO:0000256" key="3">
    <source>
        <dbReference type="ARBA" id="ARBA00023274"/>
    </source>
</evidence>
<dbReference type="SMART" id="SM01403">
    <property type="entry name" value="Ribosomal_S10"/>
    <property type="match status" value="1"/>
</dbReference>
<dbReference type="GO" id="GO:0005840">
    <property type="term" value="C:ribosome"/>
    <property type="evidence" value="ECO:0007669"/>
    <property type="project" value="UniProtKB-KW"/>
</dbReference>
<dbReference type="GO" id="GO:1990904">
    <property type="term" value="C:ribonucleoprotein complex"/>
    <property type="evidence" value="ECO:0007669"/>
    <property type="project" value="UniProtKB-KW"/>
</dbReference>
<dbReference type="GO" id="GO:0003735">
    <property type="term" value="F:structural constituent of ribosome"/>
    <property type="evidence" value="ECO:0007669"/>
    <property type="project" value="InterPro"/>
</dbReference>
<dbReference type="SUPFAM" id="SSF54999">
    <property type="entry name" value="Ribosomal protein S10"/>
    <property type="match status" value="1"/>
</dbReference>
<dbReference type="PRINTS" id="PR00971">
    <property type="entry name" value="RIBOSOMALS10"/>
</dbReference>
<dbReference type="RefSeq" id="YP_009755736.1">
    <property type="nucleotide sequence ID" value="NC_046950.1"/>
</dbReference>
<dbReference type="PANTHER" id="PTHR11700">
    <property type="entry name" value="30S RIBOSOMAL PROTEIN S10 FAMILY MEMBER"/>
    <property type="match status" value="1"/>
</dbReference>
<sequence length="83" mass="10009">MSKNHFIRLPKKKVLYTVLRSPHIDKKSREQFEMITYKQLQIIKTGEKNLRKKLFNLKFHNITGVQMKITLSYKTRFLLKSTI</sequence>
<dbReference type="Gene3D" id="3.30.70.600">
    <property type="entry name" value="Ribosomal protein S10 domain"/>
    <property type="match status" value="1"/>
</dbReference>
<dbReference type="EMBL" id="MK720948">
    <property type="protein sequence ID" value="QIQ22975.1"/>
    <property type="molecule type" value="Genomic_DNA"/>
</dbReference>
<dbReference type="AlphaFoldDB" id="A0A6G9IET7"/>
<geneLocation type="mitochondrion" evidence="5"/>
<dbReference type="GeneID" id="54116008"/>
<dbReference type="InterPro" id="IPR036838">
    <property type="entry name" value="Ribosomal_uS10_dom_sf"/>
</dbReference>
<keyword evidence="5" id="KW-0496">Mitochondrion</keyword>
<evidence type="ECO:0000313" key="5">
    <source>
        <dbReference type="EMBL" id="QIQ22975.1"/>
    </source>
</evidence>
<gene>
    <name evidence="5" type="primary">rps10</name>
</gene>
<dbReference type="GO" id="GO:0006412">
    <property type="term" value="P:translation"/>
    <property type="evidence" value="ECO:0007669"/>
    <property type="project" value="InterPro"/>
</dbReference>
<reference evidence="5" key="1">
    <citation type="submission" date="2019-03" db="EMBL/GenBank/DDBJ databases">
        <authorList>
            <person name="Cox C."/>
        </authorList>
    </citation>
    <scope>NUCLEOTIDE SEQUENCE</scope>
</reference>
<keyword evidence="3" id="KW-0687">Ribonucleoprotein</keyword>
<accession>A0A6G9IET7</accession>
<name>A0A6G9IET7_9VIRI</name>
<organism evidence="5">
    <name type="scientific">Roya anglica</name>
    <dbReference type="NCBI Taxonomy" id="43943"/>
    <lineage>
        <taxon>Eukaryota</taxon>
        <taxon>Viridiplantae</taxon>
        <taxon>Streptophyta</taxon>
        <taxon>Zygnematophyceae</taxon>
        <taxon>Zygnematophycidae</taxon>
        <taxon>Zygnematales</taxon>
        <taxon>Mesotaeniaceae</taxon>
        <taxon>Roya</taxon>
    </lineage>
</organism>
<evidence type="ECO:0000256" key="2">
    <source>
        <dbReference type="ARBA" id="ARBA00022980"/>
    </source>
</evidence>
<dbReference type="InterPro" id="IPR027486">
    <property type="entry name" value="Ribosomal_uS10_dom"/>
</dbReference>
<dbReference type="Pfam" id="PF00338">
    <property type="entry name" value="Ribosomal_S10"/>
    <property type="match status" value="1"/>
</dbReference>